<sequence>MKRLVFTFIFCCLLIISAFLLFGGVESFVEEKLGDTQSVLMYTAFSSFFLTFDVVLPVPSSLIMILNGKVLGFLPGMLLSLGAGLCSSCLGFIIGRKASPYLNKLFTQKEREMSDHLFRRFGDTAIAISKAIPILSEAVSVVSGTTSVAFSSFFLYSFIGHTVISLLYSYVGSYASTLDTNLMAGTVILFALFLSWFIQLLVKKGSPLPRNA</sequence>
<dbReference type="Pfam" id="PF09335">
    <property type="entry name" value="VTT_dom"/>
    <property type="match status" value="1"/>
</dbReference>
<accession>A0ABW2DQF9</accession>
<comment type="caution">
    <text evidence="8">The sequence shown here is derived from an EMBL/GenBank/DDBJ whole genome shotgun (WGS) entry which is preliminary data.</text>
</comment>
<evidence type="ECO:0000256" key="3">
    <source>
        <dbReference type="ARBA" id="ARBA00022692"/>
    </source>
</evidence>
<keyword evidence="4 6" id="KW-1133">Transmembrane helix</keyword>
<evidence type="ECO:0000259" key="7">
    <source>
        <dbReference type="Pfam" id="PF09335"/>
    </source>
</evidence>
<feature type="transmembrane region" description="Helical" evidence="6">
    <location>
        <begin position="148"/>
        <end position="170"/>
    </location>
</feature>
<reference evidence="9" key="1">
    <citation type="journal article" date="2019" name="Int. J. Syst. Evol. Microbiol.">
        <title>The Global Catalogue of Microorganisms (GCM) 10K type strain sequencing project: providing services to taxonomists for standard genome sequencing and annotation.</title>
        <authorList>
            <consortium name="The Broad Institute Genomics Platform"/>
            <consortium name="The Broad Institute Genome Sequencing Center for Infectious Disease"/>
            <person name="Wu L."/>
            <person name="Ma J."/>
        </authorList>
    </citation>
    <scope>NUCLEOTIDE SEQUENCE [LARGE SCALE GENOMIC DNA]</scope>
    <source>
        <strain evidence="9">CGMCC 4.7393</strain>
    </source>
</reference>
<dbReference type="RefSeq" id="WP_066625616.1">
    <property type="nucleotide sequence ID" value="NZ_JBHSYQ010000008.1"/>
</dbReference>
<evidence type="ECO:0000256" key="2">
    <source>
        <dbReference type="ARBA" id="ARBA00022475"/>
    </source>
</evidence>
<dbReference type="Proteomes" id="UP001596405">
    <property type="component" value="Unassembled WGS sequence"/>
</dbReference>
<protein>
    <submittedName>
        <fullName evidence="8">TVP38/TMEM64 family protein</fullName>
    </submittedName>
</protein>
<name>A0ABW2DQF9_9BACT</name>
<keyword evidence="2" id="KW-1003">Cell membrane</keyword>
<dbReference type="InterPro" id="IPR051311">
    <property type="entry name" value="DedA_domain"/>
</dbReference>
<evidence type="ECO:0000256" key="6">
    <source>
        <dbReference type="SAM" id="Phobius"/>
    </source>
</evidence>
<dbReference type="InterPro" id="IPR032816">
    <property type="entry name" value="VTT_dom"/>
</dbReference>
<evidence type="ECO:0000256" key="4">
    <source>
        <dbReference type="ARBA" id="ARBA00022989"/>
    </source>
</evidence>
<evidence type="ECO:0000313" key="9">
    <source>
        <dbReference type="Proteomes" id="UP001596405"/>
    </source>
</evidence>
<feature type="transmembrane region" description="Helical" evidence="6">
    <location>
        <begin position="37"/>
        <end position="58"/>
    </location>
</feature>
<comment type="subcellular location">
    <subcellularLocation>
        <location evidence="1">Cell membrane</location>
        <topology evidence="1">Multi-pass membrane protein</topology>
    </subcellularLocation>
</comment>
<keyword evidence="9" id="KW-1185">Reference proteome</keyword>
<keyword evidence="3 6" id="KW-0812">Transmembrane</keyword>
<gene>
    <name evidence="8" type="ORF">ACFQHR_14385</name>
</gene>
<evidence type="ECO:0000256" key="1">
    <source>
        <dbReference type="ARBA" id="ARBA00004651"/>
    </source>
</evidence>
<proteinExistence type="predicted"/>
<keyword evidence="5 6" id="KW-0472">Membrane</keyword>
<evidence type="ECO:0000313" key="8">
    <source>
        <dbReference type="EMBL" id="MFC6998821.1"/>
    </source>
</evidence>
<feature type="transmembrane region" description="Helical" evidence="6">
    <location>
        <begin position="182"/>
        <end position="202"/>
    </location>
</feature>
<feature type="domain" description="VTT" evidence="7">
    <location>
        <begin position="58"/>
        <end position="173"/>
    </location>
</feature>
<feature type="transmembrane region" description="Helical" evidence="6">
    <location>
        <begin position="70"/>
        <end position="94"/>
    </location>
</feature>
<evidence type="ECO:0000256" key="5">
    <source>
        <dbReference type="ARBA" id="ARBA00023136"/>
    </source>
</evidence>
<dbReference type="EMBL" id="JBHSYQ010000008">
    <property type="protein sequence ID" value="MFC6998821.1"/>
    <property type="molecule type" value="Genomic_DNA"/>
</dbReference>
<organism evidence="8 9">
    <name type="scientific">Rufibacter roseus</name>
    <dbReference type="NCBI Taxonomy" id="1567108"/>
    <lineage>
        <taxon>Bacteria</taxon>
        <taxon>Pseudomonadati</taxon>
        <taxon>Bacteroidota</taxon>
        <taxon>Cytophagia</taxon>
        <taxon>Cytophagales</taxon>
        <taxon>Hymenobacteraceae</taxon>
        <taxon>Rufibacter</taxon>
    </lineage>
</organism>
<dbReference type="PANTHER" id="PTHR42709:SF6">
    <property type="entry name" value="UNDECAPRENYL PHOSPHATE TRANSPORTER A"/>
    <property type="match status" value="1"/>
</dbReference>
<dbReference type="PANTHER" id="PTHR42709">
    <property type="entry name" value="ALKALINE PHOSPHATASE LIKE PROTEIN"/>
    <property type="match status" value="1"/>
</dbReference>